<dbReference type="GO" id="GO:0015648">
    <property type="term" value="F:lipid-linked peptidoglycan transporter activity"/>
    <property type="evidence" value="ECO:0007669"/>
    <property type="project" value="TreeGrafter"/>
</dbReference>
<evidence type="ECO:0000256" key="7">
    <source>
        <dbReference type="ARBA" id="ARBA00022989"/>
    </source>
</evidence>
<keyword evidence="6" id="KW-0573">Peptidoglycan synthesis</keyword>
<keyword evidence="17" id="KW-1185">Reference proteome</keyword>
<name>A0A2S6N599_9HYPH</name>
<evidence type="ECO:0000256" key="8">
    <source>
        <dbReference type="ARBA" id="ARBA00023136"/>
    </source>
</evidence>
<dbReference type="PANTHER" id="PTHR30474">
    <property type="entry name" value="CELL CYCLE PROTEIN"/>
    <property type="match status" value="1"/>
</dbReference>
<keyword evidence="7" id="KW-1133">Transmembrane helix</keyword>
<accession>A0A2S6N599</accession>
<dbReference type="Proteomes" id="UP000239089">
    <property type="component" value="Unassembled WGS sequence"/>
</dbReference>
<evidence type="ECO:0000256" key="3">
    <source>
        <dbReference type="ARBA" id="ARBA00022679"/>
    </source>
</evidence>
<protein>
    <recommendedName>
        <fullName evidence="12">Probable peptidoglycan glycosyltransferase FtsW</fullName>
        <ecNumber evidence="14">2.4.99.28</ecNumber>
    </recommendedName>
    <alternativeName>
        <fullName evidence="13">Cell division protein FtsW</fullName>
    </alternativeName>
    <alternativeName>
        <fullName evidence="10">Cell wall polymerase</fullName>
    </alternativeName>
    <alternativeName>
        <fullName evidence="9">Peptidoglycan polymerase</fullName>
    </alternativeName>
</protein>
<keyword evidence="16" id="KW-0131">Cell cycle</keyword>
<evidence type="ECO:0000256" key="14">
    <source>
        <dbReference type="ARBA" id="ARBA00044770"/>
    </source>
</evidence>
<evidence type="ECO:0000256" key="11">
    <source>
        <dbReference type="ARBA" id="ARBA00038053"/>
    </source>
</evidence>
<gene>
    <name evidence="16" type="ORF">CCR94_14210</name>
</gene>
<evidence type="ECO:0000256" key="12">
    <source>
        <dbReference type="ARBA" id="ARBA00041185"/>
    </source>
</evidence>
<keyword evidence="16" id="KW-0132">Cell division</keyword>
<dbReference type="OrthoDB" id="9768187at2"/>
<sequence>MVSRAERSPIADWWWTVDRWLLGAVGALIVCGLVLIMAGSPPVAERIGLPTFHFVNRQVELLAPSLVLMVAVSFLPPRHLRRAALLLYIVSMAAIFAALLFGHEVKGAKRWIFGIQPSEFLKPAFTILAAWAISEGSRRRDVPGNILAVALLPVTVIPLVLQPDFGQTMLICLVWGALFVMAGIHWLWFPALGGVAVTAAGLAYKLAPHVRARIQNFLNPGEGGGQADTFQVETAHDAFVSGGWFGKGPGEGTFKQILPDSHTDFIFAVTGEEFGLIFCMALVALFAFIVIRGLIKAAANEDPFCRFATAGLVLLFGIQASINMAVNLHLMPAKGMTLPFISYGGSSLVSLGIGMGFLIAVTRKRPRSEILFNHGPEGQAA</sequence>
<dbReference type="InterPro" id="IPR001182">
    <property type="entry name" value="FtsW/RodA"/>
</dbReference>
<evidence type="ECO:0000256" key="2">
    <source>
        <dbReference type="ARBA" id="ARBA00022676"/>
    </source>
</evidence>
<evidence type="ECO:0000256" key="1">
    <source>
        <dbReference type="ARBA" id="ARBA00004141"/>
    </source>
</evidence>
<keyword evidence="5" id="KW-0133">Cell shape</keyword>
<dbReference type="EC" id="2.4.99.28" evidence="14"/>
<evidence type="ECO:0000313" key="17">
    <source>
        <dbReference type="Proteomes" id="UP000239089"/>
    </source>
</evidence>
<dbReference type="GO" id="GO:0032153">
    <property type="term" value="C:cell division site"/>
    <property type="evidence" value="ECO:0007669"/>
    <property type="project" value="TreeGrafter"/>
</dbReference>
<keyword evidence="8" id="KW-0472">Membrane</keyword>
<evidence type="ECO:0000313" key="16">
    <source>
        <dbReference type="EMBL" id="PPQ29800.1"/>
    </source>
</evidence>
<organism evidence="16 17">
    <name type="scientific">Rhodoblastus sphagnicola</name>
    <dbReference type="NCBI Taxonomy" id="333368"/>
    <lineage>
        <taxon>Bacteria</taxon>
        <taxon>Pseudomonadati</taxon>
        <taxon>Pseudomonadota</taxon>
        <taxon>Alphaproteobacteria</taxon>
        <taxon>Hyphomicrobiales</taxon>
        <taxon>Rhodoblastaceae</taxon>
        <taxon>Rhodoblastus</taxon>
    </lineage>
</organism>
<evidence type="ECO:0000256" key="9">
    <source>
        <dbReference type="ARBA" id="ARBA00032370"/>
    </source>
</evidence>
<dbReference type="PANTHER" id="PTHR30474:SF2">
    <property type="entry name" value="PEPTIDOGLYCAN GLYCOSYLTRANSFERASE FTSW-RELATED"/>
    <property type="match status" value="1"/>
</dbReference>
<reference evidence="16 17" key="1">
    <citation type="journal article" date="2018" name="Arch. Microbiol.">
        <title>New insights into the metabolic potential of the phototrophic purple bacterium Rhodopila globiformis DSM 161(T) from its draft genome sequence and evidence for a vanadium-dependent nitrogenase.</title>
        <authorList>
            <person name="Imhoff J.F."/>
            <person name="Rahn T."/>
            <person name="Kunzel S."/>
            <person name="Neulinger S.C."/>
        </authorList>
    </citation>
    <scope>NUCLEOTIDE SEQUENCE [LARGE SCALE GENOMIC DNA]</scope>
    <source>
        <strain evidence="16 17">DSM 16996</strain>
    </source>
</reference>
<evidence type="ECO:0000256" key="4">
    <source>
        <dbReference type="ARBA" id="ARBA00022692"/>
    </source>
</evidence>
<evidence type="ECO:0000256" key="15">
    <source>
        <dbReference type="ARBA" id="ARBA00049902"/>
    </source>
</evidence>
<keyword evidence="2" id="KW-0328">Glycosyltransferase</keyword>
<evidence type="ECO:0000256" key="13">
    <source>
        <dbReference type="ARBA" id="ARBA00041418"/>
    </source>
</evidence>
<keyword evidence="4" id="KW-0812">Transmembrane</keyword>
<keyword evidence="3" id="KW-0808">Transferase</keyword>
<evidence type="ECO:0000256" key="6">
    <source>
        <dbReference type="ARBA" id="ARBA00022984"/>
    </source>
</evidence>
<evidence type="ECO:0000256" key="5">
    <source>
        <dbReference type="ARBA" id="ARBA00022960"/>
    </source>
</evidence>
<comment type="subcellular location">
    <subcellularLocation>
        <location evidence="1">Membrane</location>
        <topology evidence="1">Multi-pass membrane protein</topology>
    </subcellularLocation>
</comment>
<dbReference type="GO" id="GO:0008955">
    <property type="term" value="F:peptidoglycan glycosyltransferase activity"/>
    <property type="evidence" value="ECO:0007669"/>
    <property type="project" value="UniProtKB-EC"/>
</dbReference>
<dbReference type="GO" id="GO:0005886">
    <property type="term" value="C:plasma membrane"/>
    <property type="evidence" value="ECO:0007669"/>
    <property type="project" value="TreeGrafter"/>
</dbReference>
<dbReference type="RefSeq" id="WP_104508509.1">
    <property type="nucleotide sequence ID" value="NZ_JACIGC010000003.1"/>
</dbReference>
<dbReference type="GO" id="GO:0051301">
    <property type="term" value="P:cell division"/>
    <property type="evidence" value="ECO:0007669"/>
    <property type="project" value="UniProtKB-KW"/>
</dbReference>
<comment type="catalytic activity">
    <reaction evidence="15">
        <text>[GlcNAc-(1-&gt;4)-Mur2Ac(oyl-L-Ala-gamma-D-Glu-L-Lys-D-Ala-D-Ala)](n)-di-trans,octa-cis-undecaprenyl diphosphate + beta-D-GlcNAc-(1-&gt;4)-Mur2Ac(oyl-L-Ala-gamma-D-Glu-L-Lys-D-Ala-D-Ala)-di-trans,octa-cis-undecaprenyl diphosphate = [GlcNAc-(1-&gt;4)-Mur2Ac(oyl-L-Ala-gamma-D-Glu-L-Lys-D-Ala-D-Ala)](n+1)-di-trans,octa-cis-undecaprenyl diphosphate + di-trans,octa-cis-undecaprenyl diphosphate + H(+)</text>
        <dbReference type="Rhea" id="RHEA:23708"/>
        <dbReference type="Rhea" id="RHEA-COMP:9602"/>
        <dbReference type="Rhea" id="RHEA-COMP:9603"/>
        <dbReference type="ChEBI" id="CHEBI:15378"/>
        <dbReference type="ChEBI" id="CHEBI:58405"/>
        <dbReference type="ChEBI" id="CHEBI:60033"/>
        <dbReference type="ChEBI" id="CHEBI:78435"/>
        <dbReference type="EC" id="2.4.99.28"/>
    </reaction>
</comment>
<evidence type="ECO:0000256" key="10">
    <source>
        <dbReference type="ARBA" id="ARBA00033270"/>
    </source>
</evidence>
<dbReference type="GO" id="GO:0008360">
    <property type="term" value="P:regulation of cell shape"/>
    <property type="evidence" value="ECO:0007669"/>
    <property type="project" value="UniProtKB-KW"/>
</dbReference>
<comment type="similarity">
    <text evidence="11">Belongs to the SEDS family. FtsW subfamily.</text>
</comment>
<dbReference type="AlphaFoldDB" id="A0A2S6N599"/>
<dbReference type="EMBL" id="NHSJ01000087">
    <property type="protein sequence ID" value="PPQ29800.1"/>
    <property type="molecule type" value="Genomic_DNA"/>
</dbReference>
<dbReference type="GO" id="GO:0009252">
    <property type="term" value="P:peptidoglycan biosynthetic process"/>
    <property type="evidence" value="ECO:0007669"/>
    <property type="project" value="UniProtKB-KW"/>
</dbReference>
<dbReference type="Pfam" id="PF01098">
    <property type="entry name" value="FTSW_RODA_SPOVE"/>
    <property type="match status" value="1"/>
</dbReference>
<proteinExistence type="inferred from homology"/>
<comment type="caution">
    <text evidence="16">The sequence shown here is derived from an EMBL/GenBank/DDBJ whole genome shotgun (WGS) entry which is preliminary data.</text>
</comment>